<feature type="coiled-coil region" evidence="1">
    <location>
        <begin position="239"/>
        <end position="270"/>
    </location>
</feature>
<proteinExistence type="predicted"/>
<dbReference type="Proteomes" id="UP000609651">
    <property type="component" value="Unassembled WGS sequence"/>
</dbReference>
<organism evidence="2 3">
    <name type="scientific">Alienimonas chondri</name>
    <dbReference type="NCBI Taxonomy" id="2681879"/>
    <lineage>
        <taxon>Bacteria</taxon>
        <taxon>Pseudomonadati</taxon>
        <taxon>Planctomycetota</taxon>
        <taxon>Planctomycetia</taxon>
        <taxon>Planctomycetales</taxon>
        <taxon>Planctomycetaceae</taxon>
        <taxon>Alienimonas</taxon>
    </lineage>
</organism>
<keyword evidence="3" id="KW-1185">Reference proteome</keyword>
<keyword evidence="1" id="KW-0175">Coiled coil</keyword>
<accession>A0ABX1VK11</accession>
<gene>
    <name evidence="2" type="ORF">LzC2_41830</name>
</gene>
<reference evidence="2 3" key="1">
    <citation type="journal article" date="2020" name="Syst. Appl. Microbiol.">
        <title>Alienimonas chondri sp. nov., a novel planctomycete isolated from the biofilm of the red alga Chondrus crispus.</title>
        <authorList>
            <person name="Vitorino I."/>
            <person name="Albuquerque L."/>
            <person name="Wiegand S."/>
            <person name="Kallscheuer N."/>
            <person name="da Costa M.S."/>
            <person name="Lobo-da-Cunha A."/>
            <person name="Jogler C."/>
            <person name="Lage O.M."/>
        </authorList>
    </citation>
    <scope>NUCLEOTIDE SEQUENCE [LARGE SCALE GENOMIC DNA]</scope>
    <source>
        <strain evidence="2 3">LzC2</strain>
    </source>
</reference>
<protein>
    <submittedName>
        <fullName evidence="2">Uncharacterized protein</fullName>
    </submittedName>
</protein>
<feature type="coiled-coil region" evidence="1">
    <location>
        <begin position="168"/>
        <end position="195"/>
    </location>
</feature>
<sequence>MLPSGVQELALPADRVPTGSRTVLRPALYGTAKLHYLSTTYDLDEWREVSVCVPVRGDIPADPWDGGLDDVPADAPSPLAEAYDLSKVDFAPAPADLAGSKNFTAWKHKLKDHLYRDRRLTVYKCKELGEVSEPGEDERDFRIRLTQSAREHRDREVEKLRKKYGTKIRSAERMISTARRRVAREQEQADRAKQDSYLSLGSSLLGALFGRKLMSSTNVRRASTGMRSLGRASDQANDVTEAEEMQLEREEQLAAVEDELAAEIEALEDDMDPRNLELTSKEIAPRKSDIAVAPIAVLWRPWSVDPTGIAEPGWG</sequence>
<evidence type="ECO:0000256" key="1">
    <source>
        <dbReference type="SAM" id="Coils"/>
    </source>
</evidence>
<name>A0ABX1VK11_9PLAN</name>
<comment type="caution">
    <text evidence="2">The sequence shown here is derived from an EMBL/GenBank/DDBJ whole genome shotgun (WGS) entry which is preliminary data.</text>
</comment>
<dbReference type="EMBL" id="WTPX01000282">
    <property type="protein sequence ID" value="NNJ28072.1"/>
    <property type="molecule type" value="Genomic_DNA"/>
</dbReference>
<evidence type="ECO:0000313" key="2">
    <source>
        <dbReference type="EMBL" id="NNJ28072.1"/>
    </source>
</evidence>
<evidence type="ECO:0000313" key="3">
    <source>
        <dbReference type="Proteomes" id="UP000609651"/>
    </source>
</evidence>